<comment type="caution">
    <text evidence="1">The sequence shown here is derived from an EMBL/GenBank/DDBJ whole genome shotgun (WGS) entry which is preliminary data.</text>
</comment>
<evidence type="ECO:0000313" key="2">
    <source>
        <dbReference type="Proteomes" id="UP000537729"/>
    </source>
</evidence>
<dbReference type="Proteomes" id="UP000537729">
    <property type="component" value="Unassembled WGS sequence"/>
</dbReference>
<sequence length="234" mass="25764">MKAVSQIQTLPLIEQDLPREDLSRLIAALYNKALAAKGVATLGQITVFNTKFADAVFNRNFIDLEHITNGLNDTGKAVFAEVTGVRLPKGQKVSREALRDWCGVSALDDQIRAAHREVKTCHDAAARHFKDGMPKIVAMVQDWYDKGLVVPMHQDKKHWLCNRALTAGMDLSARGVQGAQFRPYLEAFLKLQELRVQKGEIQEPLYVDPKAAAAPAPAITAVAAQVTEQTGFGF</sequence>
<gene>
    <name evidence="1" type="ORF">HBO38_35045</name>
</gene>
<dbReference type="RefSeq" id="WP_169886639.1">
    <property type="nucleotide sequence ID" value="NZ_JAAQWG010000104.1"/>
</dbReference>
<protein>
    <submittedName>
        <fullName evidence="1">Uncharacterized protein</fullName>
    </submittedName>
</protein>
<name>A0A7Y1AD33_PSEVE</name>
<evidence type="ECO:0000313" key="1">
    <source>
        <dbReference type="EMBL" id="NMY13543.1"/>
    </source>
</evidence>
<organism evidence="1 2">
    <name type="scientific">Pseudomonas veronii</name>
    <dbReference type="NCBI Taxonomy" id="76761"/>
    <lineage>
        <taxon>Bacteria</taxon>
        <taxon>Pseudomonadati</taxon>
        <taxon>Pseudomonadota</taxon>
        <taxon>Gammaproteobacteria</taxon>
        <taxon>Pseudomonadales</taxon>
        <taxon>Pseudomonadaceae</taxon>
        <taxon>Pseudomonas</taxon>
    </lineage>
</organism>
<accession>A0A7Y1AD33</accession>
<proteinExistence type="predicted"/>
<reference evidence="1 2" key="1">
    <citation type="journal article" date="2020" name="Front. Microbiol.">
        <title>Genetic Organization of the aprX-lipA2 Operon Affects the Proteolytic Potential of Pseudomonas Species in Milk.</title>
        <authorList>
            <person name="Maier C."/>
            <person name="Huptas C."/>
            <person name="von Neubeck M."/>
            <person name="Scherer S."/>
            <person name="Wenning M."/>
            <person name="Lucking G."/>
        </authorList>
    </citation>
    <scope>NUCLEOTIDE SEQUENCE [LARGE SCALE GENOMIC DNA]</scope>
    <source>
        <strain evidence="1 2">DSM 16272</strain>
    </source>
</reference>
<dbReference type="AlphaFoldDB" id="A0A7Y1AD33"/>
<dbReference type="EMBL" id="JAAQWG010000104">
    <property type="protein sequence ID" value="NMY13543.1"/>
    <property type="molecule type" value="Genomic_DNA"/>
</dbReference>